<proteinExistence type="inferred from homology"/>
<keyword evidence="8" id="KW-1003">Cell membrane</keyword>
<dbReference type="GO" id="GO:0016679">
    <property type="term" value="F:oxidoreductase activity, acting on diphenols and related substances as donors"/>
    <property type="evidence" value="ECO:0007669"/>
    <property type="project" value="TreeGrafter"/>
</dbReference>
<feature type="transmembrane region" description="Helical" evidence="8">
    <location>
        <begin position="54"/>
        <end position="72"/>
    </location>
</feature>
<comment type="function">
    <text evidence="8">Part of the MsrPQ system that repairs oxidized periplasmic proteins containing methionine sulfoxide residues (Met-O), using respiratory chain electrons. Thus protects these proteins from oxidative-stress damage caused by reactive species of oxygen and chlorine generated by the host defense mechanisms. MsrPQ is essential for the maintenance of envelope integrity under bleach stress, rescuing a wide series of structurally unrelated periplasmic proteins from methionine oxidation. MsrQ provides electrons for reduction to the reductase catalytic subunit MsrP, using the quinone pool of the respiratory chain.</text>
</comment>
<keyword evidence="6 8" id="KW-0408">Iron</keyword>
<comment type="cofactor">
    <cofactor evidence="8">
        <name>FMN</name>
        <dbReference type="ChEBI" id="CHEBI:58210"/>
    </cofactor>
    <text evidence="8">Binds 1 FMN per subunit.</text>
</comment>
<feature type="transmembrane region" description="Helical" evidence="8">
    <location>
        <begin position="176"/>
        <end position="192"/>
    </location>
</feature>
<protein>
    <recommendedName>
        <fullName evidence="8">Protein-methionine-sulfoxide reductase heme-binding subunit MsrQ</fullName>
    </recommendedName>
    <alternativeName>
        <fullName evidence="8">Flavocytochrome MsrQ</fullName>
    </alternativeName>
</protein>
<evidence type="ECO:0000256" key="1">
    <source>
        <dbReference type="ARBA" id="ARBA00004141"/>
    </source>
</evidence>
<accession>A0A0J1K1W0</accession>
<evidence type="ECO:0000256" key="4">
    <source>
        <dbReference type="ARBA" id="ARBA00022692"/>
    </source>
</evidence>
<reference evidence="10 11" key="1">
    <citation type="submission" date="2015-05" db="EMBL/GenBank/DDBJ databases">
        <title>Photobacterium galathea sp. nov.</title>
        <authorList>
            <person name="Machado H."/>
            <person name="Gram L."/>
        </authorList>
    </citation>
    <scope>NUCLEOTIDE SEQUENCE [LARGE SCALE GENOMIC DNA]</scope>
    <source>
        <strain evidence="10 11">DSM 22954</strain>
    </source>
</reference>
<dbReference type="PATRIC" id="fig|320778.3.peg.3002"/>
<comment type="subunit">
    <text evidence="8">Heterodimer of a catalytic subunit (MsrP) and a heme-binding subunit (MsrQ).</text>
</comment>
<keyword evidence="7 8" id="KW-0472">Membrane</keyword>
<keyword evidence="2 8" id="KW-0813">Transport</keyword>
<evidence type="ECO:0000256" key="8">
    <source>
        <dbReference type="HAMAP-Rule" id="MF_01207"/>
    </source>
</evidence>
<feature type="transmembrane region" description="Helical" evidence="8">
    <location>
        <begin position="122"/>
        <end position="141"/>
    </location>
</feature>
<evidence type="ECO:0000256" key="3">
    <source>
        <dbReference type="ARBA" id="ARBA00022617"/>
    </source>
</evidence>
<sequence>MPHRLKLSPRHITVLKTLIHVVSLLFVAQLVLLTLTGGFGADPVQGISHFTGKAALNTLLLTLCVSPVARWLKQGLLVRVRRLLGLYSFSWAVLHLTAYLVLDLGLDWSLLLSEITERPYLTVGAACWLILCALAATSPQRMQRRLGTRWQKLHNWVYLAVVLAPVHYYWSVKSGVVEPLLYLLFAFVLLACRYRTFKRWLPAGATP</sequence>
<dbReference type="Proteomes" id="UP000035909">
    <property type="component" value="Unassembled WGS sequence"/>
</dbReference>
<dbReference type="PANTHER" id="PTHR36964:SF1">
    <property type="entry name" value="PROTEIN-METHIONINE-SULFOXIDE REDUCTASE HEME-BINDING SUBUNIT MSRQ"/>
    <property type="match status" value="1"/>
</dbReference>
<dbReference type="NCBIfam" id="NF003831">
    <property type="entry name" value="PRK05419.1-2"/>
    <property type="match status" value="1"/>
</dbReference>
<keyword evidence="4 8" id="KW-0812">Transmembrane</keyword>
<evidence type="ECO:0000313" key="10">
    <source>
        <dbReference type="EMBL" id="KLV08427.1"/>
    </source>
</evidence>
<dbReference type="GO" id="GO:0009055">
    <property type="term" value="F:electron transfer activity"/>
    <property type="evidence" value="ECO:0007669"/>
    <property type="project" value="UniProtKB-UniRule"/>
</dbReference>
<dbReference type="GO" id="GO:0005886">
    <property type="term" value="C:plasma membrane"/>
    <property type="evidence" value="ECO:0007669"/>
    <property type="project" value="UniProtKB-SubCell"/>
</dbReference>
<gene>
    <name evidence="8" type="primary">msrQ</name>
    <name evidence="10" type="ORF">ABT57_13785</name>
</gene>
<keyword evidence="3 8" id="KW-0349">Heme</keyword>
<comment type="similarity">
    <text evidence="8">Belongs to the MsrQ family.</text>
</comment>
<dbReference type="InterPro" id="IPR013130">
    <property type="entry name" value="Fe3_Rdtase_TM_dom"/>
</dbReference>
<dbReference type="PANTHER" id="PTHR36964">
    <property type="entry name" value="PROTEIN-METHIONINE-SULFOXIDE REDUCTASE HEME-BINDING SUBUNIT MSRQ"/>
    <property type="match status" value="1"/>
</dbReference>
<dbReference type="GO" id="GO:0046872">
    <property type="term" value="F:metal ion binding"/>
    <property type="evidence" value="ECO:0007669"/>
    <property type="project" value="UniProtKB-KW"/>
</dbReference>
<dbReference type="AlphaFoldDB" id="A0A0J1K1W0"/>
<feature type="transmembrane region" description="Helical" evidence="8">
    <location>
        <begin position="153"/>
        <end position="170"/>
    </location>
</feature>
<evidence type="ECO:0000256" key="2">
    <source>
        <dbReference type="ARBA" id="ARBA00022448"/>
    </source>
</evidence>
<keyword evidence="11" id="KW-1185">Reference proteome</keyword>
<keyword evidence="8" id="KW-0285">Flavoprotein</keyword>
<dbReference type="STRING" id="320778.ABT57_13785"/>
<comment type="caution">
    <text evidence="10">The sequence shown here is derived from an EMBL/GenBank/DDBJ whole genome shotgun (WGS) entry which is preliminary data.</text>
</comment>
<dbReference type="HAMAP" id="MF_01207">
    <property type="entry name" value="MsrQ"/>
    <property type="match status" value="1"/>
</dbReference>
<dbReference type="GO" id="GO:0020037">
    <property type="term" value="F:heme binding"/>
    <property type="evidence" value="ECO:0007669"/>
    <property type="project" value="UniProtKB-UniRule"/>
</dbReference>
<dbReference type="Pfam" id="PF01794">
    <property type="entry name" value="Ferric_reduct"/>
    <property type="match status" value="1"/>
</dbReference>
<evidence type="ECO:0000256" key="6">
    <source>
        <dbReference type="ARBA" id="ARBA00023004"/>
    </source>
</evidence>
<name>A0A0J1K1W0_9GAMM</name>
<dbReference type="OrthoDB" id="9788328at2"/>
<evidence type="ECO:0000313" key="11">
    <source>
        <dbReference type="Proteomes" id="UP000035909"/>
    </source>
</evidence>
<dbReference type="GO" id="GO:0030091">
    <property type="term" value="P:protein repair"/>
    <property type="evidence" value="ECO:0007669"/>
    <property type="project" value="UniProtKB-UniRule"/>
</dbReference>
<dbReference type="EMBL" id="LDOU01000015">
    <property type="protein sequence ID" value="KLV08427.1"/>
    <property type="molecule type" value="Genomic_DNA"/>
</dbReference>
<evidence type="ECO:0000256" key="7">
    <source>
        <dbReference type="ARBA" id="ARBA00023136"/>
    </source>
</evidence>
<keyword evidence="8" id="KW-0479">Metal-binding</keyword>
<feature type="domain" description="Ferric oxidoreductase" evidence="9">
    <location>
        <begin position="52"/>
        <end position="164"/>
    </location>
</feature>
<feature type="transmembrane region" description="Helical" evidence="8">
    <location>
        <begin position="12"/>
        <end position="34"/>
    </location>
</feature>
<keyword evidence="8" id="KW-0288">FMN</keyword>
<comment type="subcellular location">
    <subcellularLocation>
        <location evidence="8">Cell membrane</location>
        <topology evidence="8">Multi-pass membrane protein</topology>
    </subcellularLocation>
    <subcellularLocation>
        <location evidence="1">Membrane</location>
        <topology evidence="1">Multi-pass membrane protein</topology>
    </subcellularLocation>
</comment>
<feature type="transmembrane region" description="Helical" evidence="8">
    <location>
        <begin position="84"/>
        <end position="102"/>
    </location>
</feature>
<dbReference type="InterPro" id="IPR022837">
    <property type="entry name" value="MsrQ-like"/>
</dbReference>
<keyword evidence="5 8" id="KW-1133">Transmembrane helix</keyword>
<dbReference type="GO" id="GO:0010181">
    <property type="term" value="F:FMN binding"/>
    <property type="evidence" value="ECO:0007669"/>
    <property type="project" value="UniProtKB-UniRule"/>
</dbReference>
<evidence type="ECO:0000256" key="5">
    <source>
        <dbReference type="ARBA" id="ARBA00022989"/>
    </source>
</evidence>
<keyword evidence="8" id="KW-0249">Electron transport</keyword>
<organism evidence="10 11">
    <name type="scientific">Photobacterium ganghwense</name>
    <dbReference type="NCBI Taxonomy" id="320778"/>
    <lineage>
        <taxon>Bacteria</taxon>
        <taxon>Pseudomonadati</taxon>
        <taxon>Pseudomonadota</taxon>
        <taxon>Gammaproteobacteria</taxon>
        <taxon>Vibrionales</taxon>
        <taxon>Vibrionaceae</taxon>
        <taxon>Photobacterium</taxon>
    </lineage>
</organism>
<comment type="cofactor">
    <cofactor evidence="8">
        <name>heme b</name>
        <dbReference type="ChEBI" id="CHEBI:60344"/>
    </cofactor>
    <text evidence="8">Binds 1 heme b (iron(II)-protoporphyrin IX) group per subunit.</text>
</comment>
<evidence type="ECO:0000259" key="9">
    <source>
        <dbReference type="Pfam" id="PF01794"/>
    </source>
</evidence>